<gene>
    <name evidence="2" type="ORF">EVOR1521_LOCUS9003</name>
</gene>
<evidence type="ECO:0000313" key="2">
    <source>
        <dbReference type="EMBL" id="CAJ1381262.1"/>
    </source>
</evidence>
<organism evidence="2 3">
    <name type="scientific">Effrenium voratum</name>
    <dbReference type="NCBI Taxonomy" id="2562239"/>
    <lineage>
        <taxon>Eukaryota</taxon>
        <taxon>Sar</taxon>
        <taxon>Alveolata</taxon>
        <taxon>Dinophyceae</taxon>
        <taxon>Suessiales</taxon>
        <taxon>Symbiodiniaceae</taxon>
        <taxon>Effrenium</taxon>
    </lineage>
</organism>
<protein>
    <submittedName>
        <fullName evidence="2">Uncharacterized protein</fullName>
    </submittedName>
</protein>
<keyword evidence="3" id="KW-1185">Reference proteome</keyword>
<dbReference type="AlphaFoldDB" id="A0AA36I5T6"/>
<comment type="caution">
    <text evidence="2">The sequence shown here is derived from an EMBL/GenBank/DDBJ whole genome shotgun (WGS) entry which is preliminary data.</text>
</comment>
<feature type="region of interest" description="Disordered" evidence="1">
    <location>
        <begin position="73"/>
        <end position="92"/>
    </location>
</feature>
<dbReference type="EMBL" id="CAUJNA010000791">
    <property type="protein sequence ID" value="CAJ1381262.1"/>
    <property type="molecule type" value="Genomic_DNA"/>
</dbReference>
<evidence type="ECO:0000313" key="3">
    <source>
        <dbReference type="Proteomes" id="UP001178507"/>
    </source>
</evidence>
<feature type="non-terminal residue" evidence="2">
    <location>
        <position position="111"/>
    </location>
</feature>
<accession>A0AA36I5T6</accession>
<feature type="region of interest" description="Disordered" evidence="1">
    <location>
        <begin position="27"/>
        <end position="61"/>
    </location>
</feature>
<proteinExistence type="predicted"/>
<name>A0AA36I5T6_9DINO</name>
<dbReference type="Proteomes" id="UP001178507">
    <property type="component" value="Unassembled WGS sequence"/>
</dbReference>
<feature type="compositionally biased region" description="Basic and acidic residues" evidence="1">
    <location>
        <begin position="41"/>
        <end position="53"/>
    </location>
</feature>
<reference evidence="2" key="1">
    <citation type="submission" date="2023-08" db="EMBL/GenBank/DDBJ databases">
        <authorList>
            <person name="Chen Y."/>
            <person name="Shah S."/>
            <person name="Dougan E. K."/>
            <person name="Thang M."/>
            <person name="Chan C."/>
        </authorList>
    </citation>
    <scope>NUCLEOTIDE SEQUENCE</scope>
</reference>
<evidence type="ECO:0000256" key="1">
    <source>
        <dbReference type="SAM" id="MobiDB-lite"/>
    </source>
</evidence>
<sequence>MHPSQPSLGGLGANSTAGLIRRLRDKGLEVPPGASPAHLRALLEDHEAEDHSSPPRRFPRQGWQLDNRLATQAHLPRSPSSPSRGLGLQRSAAELRGRLTDLGYEIPSPGL</sequence>
<feature type="compositionally biased region" description="Low complexity" evidence="1">
    <location>
        <begin position="75"/>
        <end position="88"/>
    </location>
</feature>